<dbReference type="GO" id="GO:0022841">
    <property type="term" value="F:potassium ion leak channel activity"/>
    <property type="evidence" value="ECO:0007669"/>
    <property type="project" value="TreeGrafter"/>
</dbReference>
<feature type="domain" description="Potassium channel" evidence="10">
    <location>
        <begin position="366"/>
        <end position="427"/>
    </location>
</feature>
<comment type="caution">
    <text evidence="11">The sequence shown here is derived from an EMBL/GenBank/DDBJ whole genome shotgun (WGS) entry which is preliminary data.</text>
</comment>
<dbReference type="Gene3D" id="1.10.287.70">
    <property type="match status" value="2"/>
</dbReference>
<evidence type="ECO:0000256" key="9">
    <source>
        <dbReference type="SAM" id="Phobius"/>
    </source>
</evidence>
<dbReference type="AlphaFoldDB" id="A0A3M6UUA5"/>
<dbReference type="InterPro" id="IPR013099">
    <property type="entry name" value="K_chnl_dom"/>
</dbReference>
<dbReference type="Pfam" id="PF07885">
    <property type="entry name" value="Ion_trans_2"/>
    <property type="match status" value="4"/>
</dbReference>
<dbReference type="SUPFAM" id="SSF81324">
    <property type="entry name" value="Voltage-gated potassium channels"/>
    <property type="match status" value="4"/>
</dbReference>
<reference evidence="11 12" key="1">
    <citation type="journal article" date="2018" name="Sci. Rep.">
        <title>Comparative analysis of the Pocillopora damicornis genome highlights role of immune system in coral evolution.</title>
        <authorList>
            <person name="Cunning R."/>
            <person name="Bay R.A."/>
            <person name="Gillette P."/>
            <person name="Baker A.C."/>
            <person name="Traylor-Knowles N."/>
        </authorList>
    </citation>
    <scope>NUCLEOTIDE SEQUENCE [LARGE SCALE GENOMIC DNA]</scope>
    <source>
        <strain evidence="11">RSMAS</strain>
        <tissue evidence="11">Whole animal</tissue>
    </source>
</reference>
<evidence type="ECO:0000313" key="11">
    <source>
        <dbReference type="EMBL" id="RMX57256.1"/>
    </source>
</evidence>
<evidence type="ECO:0000256" key="7">
    <source>
        <dbReference type="ARBA" id="ARBA00023303"/>
    </source>
</evidence>
<keyword evidence="2 8" id="KW-0813">Transport</keyword>
<feature type="transmembrane region" description="Helical" evidence="9">
    <location>
        <begin position="99"/>
        <end position="120"/>
    </location>
</feature>
<feature type="transmembrane region" description="Helical" evidence="9">
    <location>
        <begin position="403"/>
        <end position="420"/>
    </location>
</feature>
<dbReference type="GO" id="GO:0015271">
    <property type="term" value="F:outward rectifier potassium channel activity"/>
    <property type="evidence" value="ECO:0007669"/>
    <property type="project" value="TreeGrafter"/>
</dbReference>
<evidence type="ECO:0000256" key="3">
    <source>
        <dbReference type="ARBA" id="ARBA00022692"/>
    </source>
</evidence>
<dbReference type="PRINTS" id="PR01333">
    <property type="entry name" value="2POREKCHANEL"/>
</dbReference>
<dbReference type="PANTHER" id="PTHR11003">
    <property type="entry name" value="POTASSIUM CHANNEL, SUBFAMILY K"/>
    <property type="match status" value="1"/>
</dbReference>
<keyword evidence="4 9" id="KW-1133">Transmembrane helix</keyword>
<dbReference type="EMBL" id="RCHS01000689">
    <property type="protein sequence ID" value="RMX57256.1"/>
    <property type="molecule type" value="Genomic_DNA"/>
</dbReference>
<dbReference type="GO" id="GO:0005886">
    <property type="term" value="C:plasma membrane"/>
    <property type="evidence" value="ECO:0007669"/>
    <property type="project" value="TreeGrafter"/>
</dbReference>
<keyword evidence="5 8" id="KW-0406">Ion transport</keyword>
<feature type="transmembrane region" description="Helical" evidence="9">
    <location>
        <begin position="126"/>
        <end position="146"/>
    </location>
</feature>
<dbReference type="GO" id="GO:0030322">
    <property type="term" value="P:stabilization of membrane potential"/>
    <property type="evidence" value="ECO:0007669"/>
    <property type="project" value="TreeGrafter"/>
</dbReference>
<feature type="domain" description="Potassium channel" evidence="10">
    <location>
        <begin position="97"/>
        <end position="154"/>
    </location>
</feature>
<feature type="transmembrane region" description="Helical" evidence="9">
    <location>
        <begin position="212"/>
        <end position="234"/>
    </location>
</feature>
<proteinExistence type="inferred from homology"/>
<evidence type="ECO:0000259" key="10">
    <source>
        <dbReference type="Pfam" id="PF07885"/>
    </source>
</evidence>
<feature type="domain" description="Potassium channel" evidence="10">
    <location>
        <begin position="188"/>
        <end position="230"/>
    </location>
</feature>
<keyword evidence="7 8" id="KW-0407">Ion channel</keyword>
<dbReference type="Proteomes" id="UP000275408">
    <property type="component" value="Unassembled WGS sequence"/>
</dbReference>
<dbReference type="InterPro" id="IPR003280">
    <property type="entry name" value="2pore_dom_K_chnl"/>
</dbReference>
<keyword evidence="12" id="KW-1185">Reference proteome</keyword>
<name>A0A3M6UUA5_POCDA</name>
<evidence type="ECO:0000256" key="2">
    <source>
        <dbReference type="ARBA" id="ARBA00022448"/>
    </source>
</evidence>
<feature type="transmembrane region" description="Helical" evidence="9">
    <location>
        <begin position="181"/>
        <end position="200"/>
    </location>
</feature>
<keyword evidence="6 9" id="KW-0472">Membrane</keyword>
<keyword evidence="3 8" id="KW-0812">Transmembrane</keyword>
<sequence>MIAITTLLRSITNNKTMKELLKKSLWRGILLYVYVFLGGCLFYYIERKPERNQELSSRLLRELQRGFAVKYNISINESHFRRFVQKAFDAVHVGTKPDWGIFTGMTFTITTLTTIGYGHITPETSLGQLLTILYCLFGLPISLLTLKTFGEIVSRIVHRIVCVIEKRVLCRERPTNIKLKSFFLTSILMFLTLCAGGLTQKYVEGWTFTEGLYAWFATLSTIGYGDYVPMWNLLKGKGNSLNGLWFLLYSLSLPSLAALSVVSGLLNSLVEALAEFRFHLTACYKNVKNKKRTCQGRQEELILRRVLLESYREANSRNGGAEYVKKTPKTYKEISVDMLRELRQKYPALNHSEFIVFVQNAYEAVRIGWKVEWIFLIASSYVFTLLTTIGYGHMTPDTDLGQLLTVLYALVGIQLSMLALKTMGEIIANCIRLLILGIEKLLFRVKQVHRIRLKTFLGTCALMILFLVLRSLVEIYIEKWTFFRGIYAWFSIISTIGFGDYIPFQYIDQRIERKEILWSNIMLLKDGV</sequence>
<dbReference type="PANTHER" id="PTHR11003:SF345">
    <property type="entry name" value="TWIK FAMILY OF POTASSIUM CHANNELS PROTEIN 18"/>
    <property type="match status" value="1"/>
</dbReference>
<evidence type="ECO:0000256" key="6">
    <source>
        <dbReference type="ARBA" id="ARBA00023136"/>
    </source>
</evidence>
<evidence type="ECO:0000256" key="8">
    <source>
        <dbReference type="RuleBase" id="RU003857"/>
    </source>
</evidence>
<evidence type="ECO:0000256" key="4">
    <source>
        <dbReference type="ARBA" id="ARBA00022989"/>
    </source>
</evidence>
<dbReference type="OrthoDB" id="297496at2759"/>
<evidence type="ECO:0000256" key="5">
    <source>
        <dbReference type="ARBA" id="ARBA00023065"/>
    </source>
</evidence>
<feature type="transmembrane region" description="Helical" evidence="9">
    <location>
        <begin position="485"/>
        <end position="504"/>
    </location>
</feature>
<protein>
    <recommendedName>
        <fullName evidence="10">Potassium channel domain-containing protein</fullName>
    </recommendedName>
</protein>
<gene>
    <name evidence="11" type="ORF">pdam_00010567</name>
</gene>
<feature type="transmembrane region" description="Helical" evidence="9">
    <location>
        <begin position="25"/>
        <end position="45"/>
    </location>
</feature>
<comment type="subcellular location">
    <subcellularLocation>
        <location evidence="1">Membrane</location>
        <topology evidence="1">Multi-pass membrane protein</topology>
    </subcellularLocation>
</comment>
<feature type="transmembrane region" description="Helical" evidence="9">
    <location>
        <begin position="373"/>
        <end position="391"/>
    </location>
</feature>
<evidence type="ECO:0000256" key="1">
    <source>
        <dbReference type="ARBA" id="ARBA00004141"/>
    </source>
</evidence>
<accession>A0A3M6UUA5</accession>
<comment type="similarity">
    <text evidence="8">Belongs to the two pore domain potassium channel (TC 1.A.1.8) family.</text>
</comment>
<feature type="domain" description="Potassium channel" evidence="10">
    <location>
        <begin position="464"/>
        <end position="503"/>
    </location>
</feature>
<organism evidence="11 12">
    <name type="scientific">Pocillopora damicornis</name>
    <name type="common">Cauliflower coral</name>
    <name type="synonym">Millepora damicornis</name>
    <dbReference type="NCBI Taxonomy" id="46731"/>
    <lineage>
        <taxon>Eukaryota</taxon>
        <taxon>Metazoa</taxon>
        <taxon>Cnidaria</taxon>
        <taxon>Anthozoa</taxon>
        <taxon>Hexacorallia</taxon>
        <taxon>Scleractinia</taxon>
        <taxon>Astrocoeniina</taxon>
        <taxon>Pocilloporidae</taxon>
        <taxon>Pocillopora</taxon>
    </lineage>
</organism>
<feature type="transmembrane region" description="Helical" evidence="9">
    <location>
        <begin position="455"/>
        <end position="473"/>
    </location>
</feature>
<feature type="transmembrane region" description="Helical" evidence="9">
    <location>
        <begin position="246"/>
        <end position="266"/>
    </location>
</feature>
<evidence type="ECO:0000313" key="12">
    <source>
        <dbReference type="Proteomes" id="UP000275408"/>
    </source>
</evidence>